<accession>A0A1X1EJH9</accession>
<dbReference type="Pfam" id="PF01546">
    <property type="entry name" value="Peptidase_M20"/>
    <property type="match status" value="1"/>
</dbReference>
<reference evidence="8 9" key="1">
    <citation type="journal article" date="2017" name="Antonie Van Leeuwenhoek">
        <title>Phylogenomic resolution of the bacterial genus Pantoea and its relationship with Erwinia and Tatumella.</title>
        <authorList>
            <person name="Palmer M."/>
            <person name="Steenkamp E.T."/>
            <person name="Coetzee M.P."/>
            <person name="Chan W.Y."/>
            <person name="van Zyl E."/>
            <person name="De Maayer P."/>
            <person name="Coutinho T.A."/>
            <person name="Blom J."/>
            <person name="Smits T.H."/>
            <person name="Duffy B."/>
            <person name="Venter S.N."/>
        </authorList>
    </citation>
    <scope>NUCLEOTIDE SEQUENCE [LARGE SCALE GENOMIC DNA]</scope>
    <source>
        <strain evidence="8 9">LMG 2657</strain>
    </source>
</reference>
<keyword evidence="5" id="KW-0862">Zinc</keyword>
<dbReference type="InterPro" id="IPR002933">
    <property type="entry name" value="Peptidase_M20"/>
</dbReference>
<keyword evidence="4" id="KW-0378">Hydrolase</keyword>
<evidence type="ECO:0000256" key="6">
    <source>
        <dbReference type="ARBA" id="ARBA00023285"/>
    </source>
</evidence>
<dbReference type="InterPro" id="IPR036264">
    <property type="entry name" value="Bact_exopeptidase_dim_dom"/>
</dbReference>
<dbReference type="AlphaFoldDB" id="A0A1X1EJH9"/>
<evidence type="ECO:0000256" key="1">
    <source>
        <dbReference type="ARBA" id="ARBA00001947"/>
    </source>
</evidence>
<dbReference type="EMBL" id="MLJI01000002">
    <property type="protein sequence ID" value="ORM89117.1"/>
    <property type="molecule type" value="Genomic_DNA"/>
</dbReference>
<dbReference type="RefSeq" id="WP_084878712.1">
    <property type="nucleotide sequence ID" value="NZ_JAGGMY010000006.1"/>
</dbReference>
<dbReference type="PANTHER" id="PTHR43808">
    <property type="entry name" value="ACETYLORNITHINE DEACETYLASE"/>
    <property type="match status" value="1"/>
</dbReference>
<evidence type="ECO:0000313" key="8">
    <source>
        <dbReference type="EMBL" id="ORM89117.1"/>
    </source>
</evidence>
<dbReference type="PANTHER" id="PTHR43808:SF8">
    <property type="entry name" value="PEPTIDASE M20 DIMERISATION DOMAIN-CONTAINING PROTEIN"/>
    <property type="match status" value="1"/>
</dbReference>
<dbReference type="Pfam" id="PF07687">
    <property type="entry name" value="M20_dimer"/>
    <property type="match status" value="1"/>
</dbReference>
<gene>
    <name evidence="8" type="ORF">HA50_20895</name>
</gene>
<keyword evidence="9" id="KW-1185">Reference proteome</keyword>
<sequence>MTKLTPLQMALADLASDETAMLDDLQQMLAVDTCFPPGQGYPEFADLMTRLLTPLNFCFERVTVPESLWQAPDGSAQGERVNLIASLAAGAAENCNLYFHVDTVPAGDGWRFPPLALTNAEGKLFGRGAADMKGTIVAALAAIRAARRANLPLRFNPVFLLCTDEEGGLYPGIRYLAEQQCFAGHMLSFNGGAVPRIWAGCFGSVDLKIIVTGRSAHSGDPVGGINAIEAALSLMNALSQLKQQVETRESAMPSPPHFAGKPLTARLTLAAAHGGSKGSTIPERFELLVNRRYAPEEAFADVWQELVDCVEQAMAQTPARDVSIQLIGHLAPVSDPGGPHWPRWQAALCQGFGFNENDFSAWGSSTSSDMGWVQQAGIKEILLGGLARPDNRIHAADEYTTMADLVALSQSILAYLADDFLPPQGPQ</sequence>
<evidence type="ECO:0000259" key="7">
    <source>
        <dbReference type="Pfam" id="PF07687"/>
    </source>
</evidence>
<comment type="cofactor">
    <cofactor evidence="1">
        <name>Zn(2+)</name>
        <dbReference type="ChEBI" id="CHEBI:29105"/>
    </cofactor>
</comment>
<evidence type="ECO:0000313" key="9">
    <source>
        <dbReference type="Proteomes" id="UP000193749"/>
    </source>
</evidence>
<keyword evidence="3" id="KW-0479">Metal-binding</keyword>
<name>A0A1X1EJH9_PANCY</name>
<dbReference type="SUPFAM" id="SSF53187">
    <property type="entry name" value="Zn-dependent exopeptidases"/>
    <property type="match status" value="1"/>
</dbReference>
<comment type="similarity">
    <text evidence="2">Belongs to the peptidase M20A family.</text>
</comment>
<dbReference type="InterPro" id="IPR050072">
    <property type="entry name" value="Peptidase_M20A"/>
</dbReference>
<evidence type="ECO:0000256" key="5">
    <source>
        <dbReference type="ARBA" id="ARBA00022833"/>
    </source>
</evidence>
<dbReference type="Gene3D" id="3.40.630.10">
    <property type="entry name" value="Zn peptidases"/>
    <property type="match status" value="1"/>
</dbReference>
<organism evidence="8 9">
    <name type="scientific">Pantoea cypripedii</name>
    <name type="common">Pectobacterium cypripedii</name>
    <name type="synonym">Erwinia cypripedii</name>
    <dbReference type="NCBI Taxonomy" id="55209"/>
    <lineage>
        <taxon>Bacteria</taxon>
        <taxon>Pseudomonadati</taxon>
        <taxon>Pseudomonadota</taxon>
        <taxon>Gammaproteobacteria</taxon>
        <taxon>Enterobacterales</taxon>
        <taxon>Erwiniaceae</taxon>
        <taxon>Pantoea</taxon>
    </lineage>
</organism>
<protein>
    <submittedName>
        <fullName evidence="8">Acetylornithine deacetylase</fullName>
    </submittedName>
</protein>
<dbReference type="GO" id="GO:0046872">
    <property type="term" value="F:metal ion binding"/>
    <property type="evidence" value="ECO:0007669"/>
    <property type="project" value="UniProtKB-KW"/>
</dbReference>
<evidence type="ECO:0000256" key="4">
    <source>
        <dbReference type="ARBA" id="ARBA00022801"/>
    </source>
</evidence>
<keyword evidence="6" id="KW-0170">Cobalt</keyword>
<dbReference type="Proteomes" id="UP000193749">
    <property type="component" value="Unassembled WGS sequence"/>
</dbReference>
<dbReference type="InterPro" id="IPR011650">
    <property type="entry name" value="Peptidase_M20_dimer"/>
</dbReference>
<feature type="domain" description="Peptidase M20 dimerisation" evidence="7">
    <location>
        <begin position="202"/>
        <end position="316"/>
    </location>
</feature>
<proteinExistence type="inferred from homology"/>
<dbReference type="SUPFAM" id="SSF55031">
    <property type="entry name" value="Bacterial exopeptidase dimerisation domain"/>
    <property type="match status" value="1"/>
</dbReference>
<dbReference type="OrthoDB" id="7055905at2"/>
<dbReference type="STRING" id="55209.HA50_20895"/>
<dbReference type="Gene3D" id="3.30.70.360">
    <property type="match status" value="1"/>
</dbReference>
<evidence type="ECO:0000256" key="2">
    <source>
        <dbReference type="ARBA" id="ARBA00006247"/>
    </source>
</evidence>
<comment type="caution">
    <text evidence="8">The sequence shown here is derived from an EMBL/GenBank/DDBJ whole genome shotgun (WGS) entry which is preliminary data.</text>
</comment>
<dbReference type="GO" id="GO:0016787">
    <property type="term" value="F:hydrolase activity"/>
    <property type="evidence" value="ECO:0007669"/>
    <property type="project" value="UniProtKB-KW"/>
</dbReference>
<evidence type="ECO:0000256" key="3">
    <source>
        <dbReference type="ARBA" id="ARBA00022723"/>
    </source>
</evidence>